<evidence type="ECO:0000259" key="2">
    <source>
        <dbReference type="PROSITE" id="PS51371"/>
    </source>
</evidence>
<dbReference type="RefSeq" id="WP_141190326.1">
    <property type="nucleotide sequence ID" value="NZ_JBHUMR010000014.1"/>
</dbReference>
<comment type="caution">
    <text evidence="3">The sequence shown here is derived from an EMBL/GenBank/DDBJ whole genome shotgun (WGS) entry which is preliminary data.</text>
</comment>
<evidence type="ECO:0000313" key="4">
    <source>
        <dbReference type="Proteomes" id="UP001597458"/>
    </source>
</evidence>
<keyword evidence="1" id="KW-0129">CBS domain</keyword>
<dbReference type="EMBL" id="JBHUMR010000014">
    <property type="protein sequence ID" value="MFD2617841.1"/>
    <property type="molecule type" value="Genomic_DNA"/>
</dbReference>
<sequence>MTITTRDFNQQFKQIESYIKDPNYPTFAETIRAKKQINAVIKYFESDLLYFSKIYNAINIGKIDIKEVSAESIEDLYFHIKRVASELISPPKVIPKFQWPVTTFDVNDSLALMLETIRETGFTQFPVYDQQEFKGMVTDSGIAIWLSQNVHEDIISMSETTLKDILVVEQGKINYLFIDQDMDVYSASELLTTRHNHNYINALLITEHGDPVEELLGIITVWDVFEN</sequence>
<dbReference type="Pfam" id="PF00571">
    <property type="entry name" value="CBS"/>
    <property type="match status" value="2"/>
</dbReference>
<evidence type="ECO:0000256" key="1">
    <source>
        <dbReference type="PROSITE-ProRule" id="PRU00703"/>
    </source>
</evidence>
<dbReference type="PROSITE" id="PS51371">
    <property type="entry name" value="CBS"/>
    <property type="match status" value="1"/>
</dbReference>
<organism evidence="3 4">
    <name type="scientific">Terrilactibacillus laevilacticus</name>
    <dbReference type="NCBI Taxonomy" id="1380157"/>
    <lineage>
        <taxon>Bacteria</taxon>
        <taxon>Bacillati</taxon>
        <taxon>Bacillota</taxon>
        <taxon>Bacilli</taxon>
        <taxon>Bacillales</taxon>
        <taxon>Bacillaceae</taxon>
        <taxon>Terrilactibacillus</taxon>
    </lineage>
</organism>
<dbReference type="InterPro" id="IPR046342">
    <property type="entry name" value="CBS_dom_sf"/>
</dbReference>
<keyword evidence="4" id="KW-1185">Reference proteome</keyword>
<reference evidence="4" key="1">
    <citation type="journal article" date="2019" name="Int. J. Syst. Evol. Microbiol.">
        <title>The Global Catalogue of Microorganisms (GCM) 10K type strain sequencing project: providing services to taxonomists for standard genome sequencing and annotation.</title>
        <authorList>
            <consortium name="The Broad Institute Genomics Platform"/>
            <consortium name="The Broad Institute Genome Sequencing Center for Infectious Disease"/>
            <person name="Wu L."/>
            <person name="Ma J."/>
        </authorList>
    </citation>
    <scope>NUCLEOTIDE SEQUENCE [LARGE SCALE GENOMIC DNA]</scope>
    <source>
        <strain evidence="4">TISTR 2241</strain>
    </source>
</reference>
<evidence type="ECO:0000313" key="3">
    <source>
        <dbReference type="EMBL" id="MFD2617841.1"/>
    </source>
</evidence>
<dbReference type="Proteomes" id="UP001597458">
    <property type="component" value="Unassembled WGS sequence"/>
</dbReference>
<gene>
    <name evidence="3" type="ORF">ACFSTF_11040</name>
</gene>
<protein>
    <submittedName>
        <fullName evidence="3">CBS domain-containing protein</fullName>
    </submittedName>
</protein>
<proteinExistence type="predicted"/>
<dbReference type="InterPro" id="IPR000644">
    <property type="entry name" value="CBS_dom"/>
</dbReference>
<accession>A0ABW5PSE8</accession>
<name>A0ABW5PSE8_9BACI</name>
<dbReference type="SUPFAM" id="SSF54631">
    <property type="entry name" value="CBS-domain pair"/>
    <property type="match status" value="1"/>
</dbReference>
<feature type="domain" description="CBS" evidence="2">
    <location>
        <begin position="93"/>
        <end position="154"/>
    </location>
</feature>
<dbReference type="Gene3D" id="3.10.580.10">
    <property type="entry name" value="CBS-domain"/>
    <property type="match status" value="1"/>
</dbReference>